<dbReference type="InterPro" id="IPR016032">
    <property type="entry name" value="Sig_transdc_resp-reg_C-effctor"/>
</dbReference>
<dbReference type="GO" id="GO:0003677">
    <property type="term" value="F:DNA binding"/>
    <property type="evidence" value="ECO:0007669"/>
    <property type="project" value="InterPro"/>
</dbReference>
<keyword evidence="4" id="KW-1185">Reference proteome</keyword>
<dbReference type="SUPFAM" id="SSF46894">
    <property type="entry name" value="C-terminal effector domain of the bipartite response regulators"/>
    <property type="match status" value="1"/>
</dbReference>
<reference evidence="3 4" key="1">
    <citation type="submission" date="2018-05" db="EMBL/GenBank/DDBJ databases">
        <title>The Hungate 1000. A catalogue of reference genomes from the rumen microbiome.</title>
        <authorList>
            <person name="Kelly W."/>
        </authorList>
    </citation>
    <scope>NUCLEOTIDE SEQUENCE [LARGE SCALE GENOMIC DNA]</scope>
    <source>
        <strain evidence="3 4">NLAE-zl-C242</strain>
    </source>
</reference>
<dbReference type="AlphaFoldDB" id="A0A2Y9BLM8"/>
<evidence type="ECO:0000313" key="3">
    <source>
        <dbReference type="EMBL" id="PWJ28244.1"/>
    </source>
</evidence>
<sequence length="350" mass="39825">MELSRQLASQIVKAVYEVVGNDINFINASGIIIGSTDSKRIGTFHEAGCEAIRRGTPVFVGDSHDFKGARNGINYPIFLEGTPVAVIGITGNPDDLKQFGFLITKITEVFLKEQQLNEELLSENRSIHFLITSLIYDNVQNQKQLDILLEKYEIDSSKEYAVLSIKMKDTTLEPSLRFYFSAIGCRLSVYLYPNEWVVVFDRETWQGFSPDEFGSKYKDRVHAGMGPFGPLYQLSQSYHSAQTARRHARQLNTVFCSIDDISIEFVLESLPDQIQKLYAGRILSSLNDKELKILNIYFSCNLSLKDASEALFIHKNTLQYQLDRITEKTGLNPRLFQDAFLLQFALFCNH</sequence>
<dbReference type="InterPro" id="IPR051448">
    <property type="entry name" value="CdaR-like_regulators"/>
</dbReference>
<feature type="domain" description="PucR C-terminal helix-turn-helix" evidence="2">
    <location>
        <begin position="291"/>
        <end position="346"/>
    </location>
</feature>
<evidence type="ECO:0000259" key="1">
    <source>
        <dbReference type="Pfam" id="PF05651"/>
    </source>
</evidence>
<proteinExistence type="predicted"/>
<evidence type="ECO:0000259" key="2">
    <source>
        <dbReference type="Pfam" id="PF13556"/>
    </source>
</evidence>
<dbReference type="EMBL" id="QGDL01000009">
    <property type="protein sequence ID" value="PWJ28244.1"/>
    <property type="molecule type" value="Genomic_DNA"/>
</dbReference>
<evidence type="ECO:0000313" key="4">
    <source>
        <dbReference type="Proteomes" id="UP000245845"/>
    </source>
</evidence>
<feature type="domain" description="Putative sugar diacid recognition" evidence="1">
    <location>
        <begin position="3"/>
        <end position="131"/>
    </location>
</feature>
<dbReference type="Gene3D" id="1.10.10.2840">
    <property type="entry name" value="PucR C-terminal helix-turn-helix domain"/>
    <property type="match status" value="1"/>
</dbReference>
<dbReference type="InterPro" id="IPR042070">
    <property type="entry name" value="PucR_C-HTH_sf"/>
</dbReference>
<dbReference type="GO" id="GO:0006355">
    <property type="term" value="P:regulation of DNA-templated transcription"/>
    <property type="evidence" value="ECO:0007669"/>
    <property type="project" value="InterPro"/>
</dbReference>
<protein>
    <submittedName>
        <fullName evidence="3">Carbohydrate diacid regulator</fullName>
    </submittedName>
</protein>
<dbReference type="Pfam" id="PF05651">
    <property type="entry name" value="Diacid_rec"/>
    <property type="match status" value="1"/>
</dbReference>
<accession>A0A2Y9BLM8</accession>
<organism evidence="3 4">
    <name type="scientific">Faecalicatena orotica</name>
    <dbReference type="NCBI Taxonomy" id="1544"/>
    <lineage>
        <taxon>Bacteria</taxon>
        <taxon>Bacillati</taxon>
        <taxon>Bacillota</taxon>
        <taxon>Clostridia</taxon>
        <taxon>Lachnospirales</taxon>
        <taxon>Lachnospiraceae</taxon>
        <taxon>Faecalicatena</taxon>
    </lineage>
</organism>
<dbReference type="Pfam" id="PF13556">
    <property type="entry name" value="HTH_30"/>
    <property type="match status" value="1"/>
</dbReference>
<gene>
    <name evidence="3" type="ORF">A8806_109124</name>
</gene>
<dbReference type="InterPro" id="IPR025736">
    <property type="entry name" value="PucR_C-HTH_dom"/>
</dbReference>
<dbReference type="PANTHER" id="PTHR33744:SF16">
    <property type="entry name" value="CARBOHYDRATE DIACID REGULATOR"/>
    <property type="match status" value="1"/>
</dbReference>
<comment type="caution">
    <text evidence="3">The sequence shown here is derived from an EMBL/GenBank/DDBJ whole genome shotgun (WGS) entry which is preliminary data.</text>
</comment>
<dbReference type="Proteomes" id="UP000245845">
    <property type="component" value="Unassembled WGS sequence"/>
</dbReference>
<dbReference type="InterPro" id="IPR008599">
    <property type="entry name" value="Diacid_rec"/>
</dbReference>
<dbReference type="PANTHER" id="PTHR33744">
    <property type="entry name" value="CARBOHYDRATE DIACID REGULATOR"/>
    <property type="match status" value="1"/>
</dbReference>
<dbReference type="RefSeq" id="WP_181368745.1">
    <property type="nucleotide sequence ID" value="NZ_BAAACK010000009.1"/>
</dbReference>
<name>A0A2Y9BLM8_9FIRM</name>